<evidence type="ECO:0000256" key="4">
    <source>
        <dbReference type="ARBA" id="ARBA00022927"/>
    </source>
</evidence>
<gene>
    <name evidence="8" type="ORF">M427DRAFT_154640</name>
</gene>
<dbReference type="GO" id="GO:0030906">
    <property type="term" value="C:retromer, cargo-selective complex"/>
    <property type="evidence" value="ECO:0007669"/>
    <property type="project" value="InterPro"/>
</dbReference>
<dbReference type="PIRSF" id="PIRSF009375">
    <property type="entry name" value="Retromer_Vps35"/>
    <property type="match status" value="1"/>
</dbReference>
<evidence type="ECO:0000256" key="6">
    <source>
        <dbReference type="PIRNR" id="PIRNR009375"/>
    </source>
</evidence>
<feature type="region of interest" description="Disordered" evidence="7">
    <location>
        <begin position="108"/>
        <end position="129"/>
    </location>
</feature>
<dbReference type="Gene3D" id="1.25.40.660">
    <property type="entry name" value="Vacuolar protein sorting-associated protein 35, helical subcomplex Vps35-C"/>
    <property type="match status" value="1"/>
</dbReference>
<dbReference type="GO" id="GO:0042147">
    <property type="term" value="P:retrograde transport, endosome to Golgi"/>
    <property type="evidence" value="ECO:0007669"/>
    <property type="project" value="InterPro"/>
</dbReference>
<dbReference type="OMA" id="YERVQFC"/>
<evidence type="ECO:0000313" key="9">
    <source>
        <dbReference type="Proteomes" id="UP000070544"/>
    </source>
</evidence>
<reference evidence="8 9" key="1">
    <citation type="journal article" date="2015" name="Genome Biol. Evol.">
        <title>Phylogenomic analyses indicate that early fungi evolved digesting cell walls of algal ancestors of land plants.</title>
        <authorList>
            <person name="Chang Y."/>
            <person name="Wang S."/>
            <person name="Sekimoto S."/>
            <person name="Aerts A.L."/>
            <person name="Choi C."/>
            <person name="Clum A."/>
            <person name="LaButti K.M."/>
            <person name="Lindquist E.A."/>
            <person name="Yee Ngan C."/>
            <person name="Ohm R.A."/>
            <person name="Salamov A.A."/>
            <person name="Grigoriev I.V."/>
            <person name="Spatafora J.W."/>
            <person name="Berbee M.L."/>
        </authorList>
    </citation>
    <scope>NUCLEOTIDE SEQUENCE [LARGE SCALE GENOMIC DNA]</scope>
    <source>
        <strain evidence="8 9">JEL478</strain>
    </source>
</reference>
<dbReference type="OrthoDB" id="10258141at2759"/>
<dbReference type="AlphaFoldDB" id="A0A139AHL1"/>
<dbReference type="PANTHER" id="PTHR11099:SF0">
    <property type="entry name" value="VACUOLAR PROTEIN SORTING-ASSOCIATED PROTEIN 35"/>
    <property type="match status" value="1"/>
</dbReference>
<dbReference type="Proteomes" id="UP000070544">
    <property type="component" value="Unassembled WGS sequence"/>
</dbReference>
<evidence type="ECO:0000256" key="5">
    <source>
        <dbReference type="ARBA" id="ARBA00023136"/>
    </source>
</evidence>
<evidence type="ECO:0000256" key="1">
    <source>
        <dbReference type="ARBA" id="ARBA00004170"/>
    </source>
</evidence>
<dbReference type="InterPro" id="IPR005378">
    <property type="entry name" value="Vps35"/>
</dbReference>
<evidence type="ECO:0000256" key="3">
    <source>
        <dbReference type="ARBA" id="ARBA00022448"/>
    </source>
</evidence>
<dbReference type="GO" id="GO:0005770">
    <property type="term" value="C:late endosome"/>
    <property type="evidence" value="ECO:0007669"/>
    <property type="project" value="TreeGrafter"/>
</dbReference>
<dbReference type="GO" id="GO:0006886">
    <property type="term" value="P:intracellular protein transport"/>
    <property type="evidence" value="ECO:0007669"/>
    <property type="project" value="TreeGrafter"/>
</dbReference>
<keyword evidence="9" id="KW-1185">Reference proteome</keyword>
<sequence length="917" mass="101957">MKKCLEGNRLMDALKHCSTMLNELRTAALTPKNYYELYMAVFDEMRHLTAFLYDAHLQKRHHLSDLYELVQYAGNIIPRLYLMITVGSVYMRVSKQFLPQSAAARVEPTASVTEEVPSGQPNPSTDRWEEDVPPIKELMRDMLEMSRGVQHPTRGLFLRFYLQQMTRDFLPDGKVEGPHGTLNDSITFILQNFMEMNKLWVRLQYQGPTREREKREQERKELRQLVGSNIVRVSQLDGVDLSVYKGLILPSILDEVVSCKDVIAQEYLMEVIIQVFSDEFHIRTLDPFLSAVAQLARQVDVKQIVISLLDRFAAYASRTREEEQEARKEALRQASEDAQAVASLQEKFAQTPPTGIPLDVPLFDIFWNQIAELIKGRPEFTISDVVALLQGLLGLTLGCYPEKLDNVDRVIALAGDAVKAAIGVSSPDLVSDNYVNLISSFLASPILQYQSNLLVLLQFPSSSSHQATRTGPLGGSYTQLLSMQAFFLRRRVGAQIADTLGRNGILIDTKDGVDIVFGELLNALVQDQRDGGLFGEVVENGAVPTPGRGTVDWEDITEEQAKVARVVQLVRVSDPTATVKGAADSEFTLLKHLRDHLNASGDVRVRFTVPALVTSLFKLIRKYKSLDLTDESVHAQIGLVLEFLDGTVSSLLRCREYLVDDDAPTAPRGLGDGLMSPSDQALRLFLQSATAAGEVSFEEQTFEFFTQALTVFEDSIADSRQQFAVLTLLTATLQRNTVLTQDHYSTIAAKITVHFSRLLRRTDQCRGLLIASHLYWDNPGWPQDSGRRSAEVVDRAREIAVGLKDPGLTAGLLVEVLEKVVWYFAKGNETISAPSVSALIEHIANLLSSLEAASSAPSTPPGAFDRPRSRVPEQAVRHFRNVLSLIGTRRDEAIKARGSGVGEMTVGGGRFADVIVR</sequence>
<dbReference type="InterPro" id="IPR042491">
    <property type="entry name" value="Vps35_C"/>
</dbReference>
<name>A0A139AHL1_GONPJ</name>
<dbReference type="EMBL" id="KQ965754">
    <property type="protein sequence ID" value="KXS16312.1"/>
    <property type="molecule type" value="Genomic_DNA"/>
</dbReference>
<evidence type="ECO:0000256" key="2">
    <source>
        <dbReference type="ARBA" id="ARBA00006536"/>
    </source>
</evidence>
<comment type="similarity">
    <text evidence="2 6">Belongs to the VPS35 family.</text>
</comment>
<dbReference type="GO" id="GO:0005829">
    <property type="term" value="C:cytosol"/>
    <property type="evidence" value="ECO:0007669"/>
    <property type="project" value="GOC"/>
</dbReference>
<dbReference type="Pfam" id="PF03635">
    <property type="entry name" value="Vps35"/>
    <property type="match status" value="2"/>
</dbReference>
<proteinExistence type="inferred from homology"/>
<evidence type="ECO:0000256" key="7">
    <source>
        <dbReference type="SAM" id="MobiDB-lite"/>
    </source>
</evidence>
<dbReference type="PANTHER" id="PTHR11099">
    <property type="entry name" value="VACUOLAR SORTING PROTEIN 35"/>
    <property type="match status" value="1"/>
</dbReference>
<dbReference type="STRING" id="1344416.A0A139AHL1"/>
<protein>
    <recommendedName>
        <fullName evidence="6">Vacuolar protein sorting-associated protein 35</fullName>
    </recommendedName>
</protein>
<keyword evidence="4 6" id="KW-0653">Protein transport</keyword>
<keyword evidence="3 6" id="KW-0813">Transport</keyword>
<keyword evidence="5" id="KW-0472">Membrane</keyword>
<accession>A0A139AHL1</accession>
<evidence type="ECO:0000313" key="8">
    <source>
        <dbReference type="EMBL" id="KXS16312.1"/>
    </source>
</evidence>
<comment type="function">
    <text evidence="6">Plays a role in vesicular protein sorting.</text>
</comment>
<organism evidence="8 9">
    <name type="scientific">Gonapodya prolifera (strain JEL478)</name>
    <name type="common">Monoblepharis prolifera</name>
    <dbReference type="NCBI Taxonomy" id="1344416"/>
    <lineage>
        <taxon>Eukaryota</taxon>
        <taxon>Fungi</taxon>
        <taxon>Fungi incertae sedis</taxon>
        <taxon>Chytridiomycota</taxon>
        <taxon>Chytridiomycota incertae sedis</taxon>
        <taxon>Monoblepharidomycetes</taxon>
        <taxon>Monoblepharidales</taxon>
        <taxon>Gonapodyaceae</taxon>
        <taxon>Gonapodya</taxon>
    </lineage>
</organism>
<comment type="subcellular location">
    <subcellularLocation>
        <location evidence="1">Membrane</location>
        <topology evidence="1">Peripheral membrane protein</topology>
    </subcellularLocation>
</comment>